<keyword evidence="2" id="KW-1185">Reference proteome</keyword>
<protein>
    <submittedName>
        <fullName evidence="1">Uncharacterized protein</fullName>
    </submittedName>
</protein>
<dbReference type="EMBL" id="KV417870">
    <property type="protein sequence ID" value="KZP05012.1"/>
    <property type="molecule type" value="Genomic_DNA"/>
</dbReference>
<proteinExistence type="predicted"/>
<evidence type="ECO:0000313" key="1">
    <source>
        <dbReference type="EMBL" id="KZP05012.1"/>
    </source>
</evidence>
<sequence>MDRGGACGVPGHGRKWCEWWKAKGSFMMAVATRRRTASLSSLALCCSTGTGRRGWGAGWVWGAQRRADYTVGWAPVLTRVPERQRGEEVRVCHRGHRDQAWAGLGGSKRGASLQKLFQHHLL</sequence>
<reference evidence="1 2" key="1">
    <citation type="journal article" date="2016" name="Mol. Biol. Evol.">
        <title>Comparative Genomics of Early-Diverging Mushroom-Forming Fungi Provides Insights into the Origins of Lignocellulose Decay Capabilities.</title>
        <authorList>
            <person name="Nagy L.G."/>
            <person name="Riley R."/>
            <person name="Tritt A."/>
            <person name="Adam C."/>
            <person name="Daum C."/>
            <person name="Floudas D."/>
            <person name="Sun H."/>
            <person name="Yadav J.S."/>
            <person name="Pangilinan J."/>
            <person name="Larsson K.H."/>
            <person name="Matsuura K."/>
            <person name="Barry K."/>
            <person name="Labutti K."/>
            <person name="Kuo R."/>
            <person name="Ohm R.A."/>
            <person name="Bhattacharya S.S."/>
            <person name="Shirouzu T."/>
            <person name="Yoshinaga Y."/>
            <person name="Martin F.M."/>
            <person name="Grigoriev I.V."/>
            <person name="Hibbett D.S."/>
        </authorList>
    </citation>
    <scope>NUCLEOTIDE SEQUENCE [LARGE SCALE GENOMIC DNA]</scope>
    <source>
        <strain evidence="1 2">CBS 109695</strain>
    </source>
</reference>
<name>A0A167VH94_9AGAM</name>
<organism evidence="1 2">
    <name type="scientific">Athelia psychrophila</name>
    <dbReference type="NCBI Taxonomy" id="1759441"/>
    <lineage>
        <taxon>Eukaryota</taxon>
        <taxon>Fungi</taxon>
        <taxon>Dikarya</taxon>
        <taxon>Basidiomycota</taxon>
        <taxon>Agaricomycotina</taxon>
        <taxon>Agaricomycetes</taxon>
        <taxon>Agaricomycetidae</taxon>
        <taxon>Atheliales</taxon>
        <taxon>Atheliaceae</taxon>
        <taxon>Athelia</taxon>
    </lineage>
</organism>
<dbReference type="Proteomes" id="UP000076532">
    <property type="component" value="Unassembled WGS sequence"/>
</dbReference>
<gene>
    <name evidence="1" type="ORF">FIBSPDRAFT_369854</name>
</gene>
<accession>A0A167VH94</accession>
<evidence type="ECO:0000313" key="2">
    <source>
        <dbReference type="Proteomes" id="UP000076532"/>
    </source>
</evidence>
<dbReference type="AlphaFoldDB" id="A0A167VH94"/>